<evidence type="ECO:0000313" key="2">
    <source>
        <dbReference type="Proteomes" id="UP000648352"/>
    </source>
</evidence>
<accession>A0ABR8S1R2</accession>
<evidence type="ECO:0000313" key="1">
    <source>
        <dbReference type="EMBL" id="MBD7957413.1"/>
    </source>
</evidence>
<dbReference type="Gene3D" id="3.40.50.1820">
    <property type="entry name" value="alpha/beta hydrolase"/>
    <property type="match status" value="1"/>
</dbReference>
<dbReference type="Proteomes" id="UP000648352">
    <property type="component" value="Unassembled WGS sequence"/>
</dbReference>
<reference evidence="1 2" key="1">
    <citation type="submission" date="2020-08" db="EMBL/GenBank/DDBJ databases">
        <title>A Genomic Blueprint of the Chicken Gut Microbiome.</title>
        <authorList>
            <person name="Gilroy R."/>
            <person name="Ravi A."/>
            <person name="Getino M."/>
            <person name="Pursley I."/>
            <person name="Horton D.L."/>
            <person name="Alikhan N.-F."/>
            <person name="Baker D."/>
            <person name="Gharbi K."/>
            <person name="Hall N."/>
            <person name="Watson M."/>
            <person name="Adriaenssens E.M."/>
            <person name="Foster-Nyarko E."/>
            <person name="Jarju S."/>
            <person name="Secka A."/>
            <person name="Antonio M."/>
            <person name="Oren A."/>
            <person name="Chaudhuri R."/>
            <person name="La Ragione R.M."/>
            <person name="Hildebrand F."/>
            <person name="Pallen M.J."/>
        </authorList>
    </citation>
    <scope>NUCLEOTIDE SEQUENCE [LARGE SCALE GENOMIC DNA]</scope>
    <source>
        <strain evidence="1 2">Sa4CUA7</strain>
    </source>
</reference>
<dbReference type="EMBL" id="JACSQP010000004">
    <property type="protein sequence ID" value="MBD7957413.1"/>
    <property type="molecule type" value="Genomic_DNA"/>
</dbReference>
<keyword evidence="2" id="KW-1185">Reference proteome</keyword>
<dbReference type="InterPro" id="IPR029058">
    <property type="entry name" value="AB_hydrolase_fold"/>
</dbReference>
<evidence type="ECO:0008006" key="3">
    <source>
        <dbReference type="Google" id="ProtNLM"/>
    </source>
</evidence>
<sequence>MSDLEIRGGGAVSVDTASLDAAAGGFALVAADLDDAAAHLAAVAADLTPVASGDAEAVRWLAADTAGFADRARLLAGRLREASAVYEIVELRVQLLAAEAGGDETEIMRARVALMLARTTDPAAARAADAALTHWRRAAGAEFGAQALALAQQAGPWALGAAAVGLPLLRQVVRAHGGGTIAPGERLTASTGSGSAEPLRRYERGSAPATLAAAAARMPGAGESRVRVEKYTMPDGTRQFAVYIAGTQSLATADGDDPFDMQSNVELYGGQSAASYEAVVAALQAAGAGAGDAVHAFGHSQGGMIAARLATEGGFDTRTVVTFGSPVAAAVGPGTLSVAVRHTDDPVVALSAGGLAAPTGAPGSFIAERVADAPANLGDLTLPSHHMTAYAETAAMLDGTADPRMDAVRGVLGELATAASVETTVWSAARPVERVSRGAAGAG</sequence>
<comment type="caution">
    <text evidence="1">The sequence shown here is derived from an EMBL/GenBank/DDBJ whole genome shotgun (WGS) entry which is preliminary data.</text>
</comment>
<dbReference type="RefSeq" id="WP_191718619.1">
    <property type="nucleotide sequence ID" value="NZ_JACSQP010000004.1"/>
</dbReference>
<gene>
    <name evidence="1" type="ORF">H9651_07160</name>
</gene>
<proteinExistence type="predicted"/>
<dbReference type="SUPFAM" id="SSF53474">
    <property type="entry name" value="alpha/beta-Hydrolases"/>
    <property type="match status" value="1"/>
</dbReference>
<name>A0ABR8S1R2_9MICO</name>
<protein>
    <recommendedName>
        <fullName evidence="3">Alpha/beta hydrolase</fullName>
    </recommendedName>
</protein>
<organism evidence="1 2">
    <name type="scientific">Microbacterium pullorum</name>
    <dbReference type="NCBI Taxonomy" id="2762236"/>
    <lineage>
        <taxon>Bacteria</taxon>
        <taxon>Bacillati</taxon>
        <taxon>Actinomycetota</taxon>
        <taxon>Actinomycetes</taxon>
        <taxon>Micrococcales</taxon>
        <taxon>Microbacteriaceae</taxon>
        <taxon>Microbacterium</taxon>
    </lineage>
</organism>